<dbReference type="EMBL" id="LAZR01010412">
    <property type="protein sequence ID" value="KKM67079.1"/>
    <property type="molecule type" value="Genomic_DNA"/>
</dbReference>
<comment type="caution">
    <text evidence="1">The sequence shown here is derived from an EMBL/GenBank/DDBJ whole genome shotgun (WGS) entry which is preliminary data.</text>
</comment>
<sequence length="49" mass="5697">MSEELICPKAFKQGKEYCCSNNLKICNDLCLKGDFYKICPDNTYRLLTK</sequence>
<gene>
    <name evidence="1" type="ORF">LCGC14_1474650</name>
</gene>
<reference evidence="1" key="1">
    <citation type="journal article" date="2015" name="Nature">
        <title>Complex archaea that bridge the gap between prokaryotes and eukaryotes.</title>
        <authorList>
            <person name="Spang A."/>
            <person name="Saw J.H."/>
            <person name="Jorgensen S.L."/>
            <person name="Zaremba-Niedzwiedzka K."/>
            <person name="Martijn J."/>
            <person name="Lind A.E."/>
            <person name="van Eijk R."/>
            <person name="Schleper C."/>
            <person name="Guy L."/>
            <person name="Ettema T.J."/>
        </authorList>
    </citation>
    <scope>NUCLEOTIDE SEQUENCE</scope>
</reference>
<evidence type="ECO:0000313" key="1">
    <source>
        <dbReference type="EMBL" id="KKM67079.1"/>
    </source>
</evidence>
<protein>
    <submittedName>
        <fullName evidence="1">Uncharacterized protein</fullName>
    </submittedName>
</protein>
<accession>A0A0F9JB96</accession>
<proteinExistence type="predicted"/>
<name>A0A0F9JB96_9ZZZZ</name>
<dbReference type="AlphaFoldDB" id="A0A0F9JB96"/>
<organism evidence="1">
    <name type="scientific">marine sediment metagenome</name>
    <dbReference type="NCBI Taxonomy" id="412755"/>
    <lineage>
        <taxon>unclassified sequences</taxon>
        <taxon>metagenomes</taxon>
        <taxon>ecological metagenomes</taxon>
    </lineage>
</organism>